<sequence length="201" mass="21652">SVHNSAPLPGRSAAVPLPGGERVEELPPTLPALLDWMRDSADVPEARWGKTRVLPAGDPRSDLMILIDAPEAGELMAGEIGALFDRMLAAIGRDRASIWLAPFATVRPVGRVPQDVLRRLTAVARHQIGLVAPKRLLIMGDAPSRALLGMEAIPARGKFHSLNLGAATVETVATVHPRLLQERPAFKAQAWKDLQLVMKGL</sequence>
<dbReference type="EMBL" id="BBWU01000014">
    <property type="protein sequence ID" value="GAO38375.1"/>
    <property type="molecule type" value="Genomic_DNA"/>
</dbReference>
<dbReference type="Gene3D" id="3.40.470.10">
    <property type="entry name" value="Uracil-DNA glycosylase-like domain"/>
    <property type="match status" value="1"/>
</dbReference>
<accession>A0A0E9MMP0</accession>
<name>A0A0E9MMP0_9SPHN</name>
<dbReference type="Proteomes" id="UP000033202">
    <property type="component" value="Unassembled WGS sequence"/>
</dbReference>
<organism evidence="3 4">
    <name type="scientific">Sphingomonas changbaiensis NBRC 104936</name>
    <dbReference type="NCBI Taxonomy" id="1219043"/>
    <lineage>
        <taxon>Bacteria</taxon>
        <taxon>Pseudomonadati</taxon>
        <taxon>Pseudomonadota</taxon>
        <taxon>Alphaproteobacteria</taxon>
        <taxon>Sphingomonadales</taxon>
        <taxon>Sphingomonadaceae</taxon>
        <taxon>Sphingomonas</taxon>
    </lineage>
</organism>
<dbReference type="Pfam" id="PF03167">
    <property type="entry name" value="UDG"/>
    <property type="match status" value="1"/>
</dbReference>
<evidence type="ECO:0000313" key="4">
    <source>
        <dbReference type="Proteomes" id="UP000033202"/>
    </source>
</evidence>
<feature type="domain" description="Uracil-DNA glycosylase-like" evidence="2">
    <location>
        <begin position="56"/>
        <end position="195"/>
    </location>
</feature>
<dbReference type="InterPro" id="IPR036895">
    <property type="entry name" value="Uracil-DNA_glycosylase-like_sf"/>
</dbReference>
<keyword evidence="4" id="KW-1185">Reference proteome</keyword>
<evidence type="ECO:0000259" key="2">
    <source>
        <dbReference type="Pfam" id="PF03167"/>
    </source>
</evidence>
<evidence type="ECO:0000256" key="1">
    <source>
        <dbReference type="SAM" id="MobiDB-lite"/>
    </source>
</evidence>
<feature type="region of interest" description="Disordered" evidence="1">
    <location>
        <begin position="1"/>
        <end position="22"/>
    </location>
</feature>
<comment type="caution">
    <text evidence="3">The sequence shown here is derived from an EMBL/GenBank/DDBJ whole genome shotgun (WGS) entry which is preliminary data.</text>
</comment>
<feature type="non-terminal residue" evidence="3">
    <location>
        <position position="1"/>
    </location>
</feature>
<dbReference type="SUPFAM" id="SSF52141">
    <property type="entry name" value="Uracil-DNA glycosylase-like"/>
    <property type="match status" value="1"/>
</dbReference>
<proteinExistence type="predicted"/>
<dbReference type="InterPro" id="IPR005122">
    <property type="entry name" value="Uracil-DNA_glycosylase-like"/>
</dbReference>
<dbReference type="STRING" id="1219043.SCH01S_14_00400"/>
<protein>
    <recommendedName>
        <fullName evidence="2">Uracil-DNA glycosylase-like domain-containing protein</fullName>
    </recommendedName>
</protein>
<gene>
    <name evidence="3" type="ORF">SCH01S_14_00400</name>
</gene>
<evidence type="ECO:0000313" key="3">
    <source>
        <dbReference type="EMBL" id="GAO38375.1"/>
    </source>
</evidence>
<reference evidence="3 4" key="1">
    <citation type="submission" date="2015-04" db="EMBL/GenBank/DDBJ databases">
        <title>Whole genome shotgun sequence of Sphingomonas changbaiensis NBRC 104936.</title>
        <authorList>
            <person name="Katano-Makiyama Y."/>
            <person name="Hosoyama A."/>
            <person name="Hashimoto M."/>
            <person name="Noguchi M."/>
            <person name="Tsuchikane K."/>
            <person name="Ohji S."/>
            <person name="Yamazoe A."/>
            <person name="Ichikawa N."/>
            <person name="Kimura A."/>
            <person name="Fujita N."/>
        </authorList>
    </citation>
    <scope>NUCLEOTIDE SEQUENCE [LARGE SCALE GENOMIC DNA]</scope>
    <source>
        <strain evidence="3 4">NBRC 104936</strain>
    </source>
</reference>
<dbReference type="AlphaFoldDB" id="A0A0E9MMP0"/>